<protein>
    <submittedName>
        <fullName evidence="5">RING finger protein 215</fullName>
    </submittedName>
</protein>
<dbReference type="InterPro" id="IPR051073">
    <property type="entry name" value="ZNRF3_Arkadia_E3_ligases"/>
</dbReference>
<dbReference type="FunFam" id="3.50.30.30:FF:000031">
    <property type="entry name" value="RING finger protein 215"/>
    <property type="match status" value="1"/>
</dbReference>
<dbReference type="KEGG" id="char:105893874"/>
<dbReference type="InterPro" id="IPR013083">
    <property type="entry name" value="Znf_RING/FYVE/PHD"/>
</dbReference>
<dbReference type="SUPFAM" id="SSF57850">
    <property type="entry name" value="RING/U-box"/>
    <property type="match status" value="1"/>
</dbReference>
<sequence>MGSNAISAQLILFASLFWMRLTSAEQVALVEISLQGRQGISNTLRGEVIEGSLSDKSPDRKGNDNLKGDLRLLHEDETLNGDEREPRIDTKGKNPWIGVVPVEVEDVKSPGGSHESFAAAMVNKMKRALVLGASALIIMALNQNTVREMDLSQVLSKPIIVIQTSENVTKLIGALLRGLHATAKITYKTFLKDNLGATLTLWSSCGRSRGGLYGEWQGVICTGETNSQVQKYLQQLWNTVVLVALILSTGVLVQARWQYQDNQFSDDLELLPKQDIMKRLSTLKTRTYFQPKTWGDSSQPTETDNCAVCLEQFNNNQCLRVLPCLHEFHRDCVDPWLVLQQTCPLCKRSVLGHFC</sequence>
<reference evidence="5" key="1">
    <citation type="submission" date="2025-08" db="UniProtKB">
        <authorList>
            <consortium name="RefSeq"/>
        </authorList>
    </citation>
    <scope>IDENTIFICATION</scope>
</reference>
<dbReference type="CTD" id="200312"/>
<dbReference type="PANTHER" id="PTHR16200">
    <property type="entry name" value="RING ZINC FINGER"/>
    <property type="match status" value="1"/>
</dbReference>
<dbReference type="GO" id="GO:0008270">
    <property type="term" value="F:zinc ion binding"/>
    <property type="evidence" value="ECO:0007669"/>
    <property type="project" value="UniProtKB-KW"/>
</dbReference>
<dbReference type="SMART" id="SM00184">
    <property type="entry name" value="RING"/>
    <property type="match status" value="1"/>
</dbReference>
<organism evidence="4 5">
    <name type="scientific">Clupea harengus</name>
    <name type="common">Atlantic herring</name>
    <dbReference type="NCBI Taxonomy" id="7950"/>
    <lineage>
        <taxon>Eukaryota</taxon>
        <taxon>Metazoa</taxon>
        <taxon>Chordata</taxon>
        <taxon>Craniata</taxon>
        <taxon>Vertebrata</taxon>
        <taxon>Euteleostomi</taxon>
        <taxon>Actinopterygii</taxon>
        <taxon>Neopterygii</taxon>
        <taxon>Teleostei</taxon>
        <taxon>Clupei</taxon>
        <taxon>Clupeiformes</taxon>
        <taxon>Clupeoidei</taxon>
        <taxon>Clupeidae</taxon>
        <taxon>Clupea</taxon>
    </lineage>
</organism>
<evidence type="ECO:0000313" key="5">
    <source>
        <dbReference type="RefSeq" id="XP_012675796.1"/>
    </source>
</evidence>
<accession>A0A6P8FST7</accession>
<dbReference type="InterPro" id="IPR001841">
    <property type="entry name" value="Znf_RING"/>
</dbReference>
<evidence type="ECO:0000256" key="1">
    <source>
        <dbReference type="ARBA" id="ARBA00022723"/>
    </source>
</evidence>
<proteinExistence type="predicted"/>
<gene>
    <name evidence="5" type="primary">rnf215</name>
</gene>
<dbReference type="Gene3D" id="3.50.30.30">
    <property type="match status" value="1"/>
</dbReference>
<evidence type="ECO:0000256" key="2">
    <source>
        <dbReference type="ARBA" id="ARBA00022771"/>
    </source>
</evidence>
<dbReference type="CDD" id="cd16670">
    <property type="entry name" value="RING-H2_RNF215"/>
    <property type="match status" value="1"/>
</dbReference>
<evidence type="ECO:0000313" key="4">
    <source>
        <dbReference type="Proteomes" id="UP000515152"/>
    </source>
</evidence>
<dbReference type="Gene3D" id="3.30.40.10">
    <property type="entry name" value="Zinc/RING finger domain, C3HC4 (zinc finger)"/>
    <property type="match status" value="1"/>
</dbReference>
<keyword evidence="2" id="KW-0863">Zinc-finger</keyword>
<keyword evidence="3" id="KW-0862">Zinc</keyword>
<dbReference type="Pfam" id="PF13639">
    <property type="entry name" value="zf-RING_2"/>
    <property type="match status" value="1"/>
</dbReference>
<dbReference type="Proteomes" id="UP000515152">
    <property type="component" value="Chromosome 7"/>
</dbReference>
<dbReference type="GeneID" id="105893874"/>
<dbReference type="AlphaFoldDB" id="A0A6P8FST7"/>
<dbReference type="PROSITE" id="PS50089">
    <property type="entry name" value="ZF_RING_2"/>
    <property type="match status" value="1"/>
</dbReference>
<dbReference type="OrthoDB" id="8062037at2759"/>
<keyword evidence="1" id="KW-0479">Metal-binding</keyword>
<evidence type="ECO:0000256" key="3">
    <source>
        <dbReference type="ARBA" id="ARBA00022833"/>
    </source>
</evidence>
<keyword evidence="4" id="KW-1185">Reference proteome</keyword>
<dbReference type="RefSeq" id="XP_012675796.1">
    <property type="nucleotide sequence ID" value="XM_012820342.3"/>
</dbReference>
<name>A0A6P8FST7_CLUHA</name>